<gene>
    <name evidence="2" type="ORF">HLH48_09500</name>
</gene>
<name>A0A7W4ICM0_9PROT</name>
<feature type="transmembrane region" description="Helical" evidence="1">
    <location>
        <begin position="52"/>
        <end position="70"/>
    </location>
</feature>
<dbReference type="Proteomes" id="UP000589085">
    <property type="component" value="Unassembled WGS sequence"/>
</dbReference>
<evidence type="ECO:0000313" key="3">
    <source>
        <dbReference type="Proteomes" id="UP000589085"/>
    </source>
</evidence>
<proteinExistence type="predicted"/>
<comment type="caution">
    <text evidence="2">The sequence shown here is derived from an EMBL/GenBank/DDBJ whole genome shotgun (WGS) entry which is preliminary data.</text>
</comment>
<evidence type="ECO:0000313" key="2">
    <source>
        <dbReference type="EMBL" id="MBB2160403.1"/>
    </source>
</evidence>
<reference evidence="2 3" key="1">
    <citation type="submission" date="2020-04" db="EMBL/GenBank/DDBJ databases">
        <title>Description of novel Gluconacetobacter.</title>
        <authorList>
            <person name="Sombolestani A."/>
        </authorList>
    </citation>
    <scope>NUCLEOTIDE SEQUENCE [LARGE SCALE GENOMIC DNA]</scope>
    <source>
        <strain evidence="2 3">LMG 19747</strain>
    </source>
</reference>
<keyword evidence="1" id="KW-0472">Membrane</keyword>
<keyword evidence="1" id="KW-0812">Transmembrane</keyword>
<accession>A0A7W4ICM0</accession>
<organism evidence="2 3">
    <name type="scientific">Gluconacetobacter sacchari</name>
    <dbReference type="NCBI Taxonomy" id="92759"/>
    <lineage>
        <taxon>Bacteria</taxon>
        <taxon>Pseudomonadati</taxon>
        <taxon>Pseudomonadota</taxon>
        <taxon>Alphaproteobacteria</taxon>
        <taxon>Acetobacterales</taxon>
        <taxon>Acetobacteraceae</taxon>
        <taxon>Gluconacetobacter</taxon>
    </lineage>
</organism>
<evidence type="ECO:0000256" key="1">
    <source>
        <dbReference type="SAM" id="Phobius"/>
    </source>
</evidence>
<dbReference type="AlphaFoldDB" id="A0A7W4ICM0"/>
<feature type="transmembrane region" description="Helical" evidence="1">
    <location>
        <begin position="141"/>
        <end position="164"/>
    </location>
</feature>
<keyword evidence="1" id="KW-1133">Transmembrane helix</keyword>
<feature type="transmembrane region" description="Helical" evidence="1">
    <location>
        <begin position="171"/>
        <end position="192"/>
    </location>
</feature>
<sequence length="212" mass="22877">MMQGRGTPPRPMPGSPGGIARGMMLLGRGRRDGMGCFSATPDAVLTALAPRVALWLVGGLLTVAQAPTLLSGAKILFSLCLVLAPVVLTQLLARLWAREALWPRYMAAALWCDWLVLFVMLAVITIVAVLVPAGIGVEHSVLILNGVIFAYNLWLTWFVAWVGLALSMWRALVLVLVIASVIMELGVLSSMLPPHYSPWQDFLALPSAHATR</sequence>
<feature type="transmembrane region" description="Helical" evidence="1">
    <location>
        <begin position="108"/>
        <end position="135"/>
    </location>
</feature>
<protein>
    <submittedName>
        <fullName evidence="2">Uncharacterized protein</fullName>
    </submittedName>
</protein>
<feature type="transmembrane region" description="Helical" evidence="1">
    <location>
        <begin position="76"/>
        <end position="96"/>
    </location>
</feature>
<dbReference type="EMBL" id="JABEQJ010000010">
    <property type="protein sequence ID" value="MBB2160403.1"/>
    <property type="molecule type" value="Genomic_DNA"/>
</dbReference>